<dbReference type="RefSeq" id="WP_189571891.1">
    <property type="nucleotide sequence ID" value="NZ_BMXU01000001.1"/>
</dbReference>
<keyword evidence="3" id="KW-1185">Reference proteome</keyword>
<dbReference type="SUPFAM" id="SSF56925">
    <property type="entry name" value="OMPA-like"/>
    <property type="match status" value="1"/>
</dbReference>
<dbReference type="Gene3D" id="2.40.160.20">
    <property type="match status" value="1"/>
</dbReference>
<name>A0ABV7M8N5_9PROT</name>
<keyword evidence="1" id="KW-0732">Signal</keyword>
<reference evidence="3" key="1">
    <citation type="journal article" date="2019" name="Int. J. Syst. Evol. Microbiol.">
        <title>The Global Catalogue of Microorganisms (GCM) 10K type strain sequencing project: providing services to taxonomists for standard genome sequencing and annotation.</title>
        <authorList>
            <consortium name="The Broad Institute Genomics Platform"/>
            <consortium name="The Broad Institute Genome Sequencing Center for Infectious Disease"/>
            <person name="Wu L."/>
            <person name="Ma J."/>
        </authorList>
    </citation>
    <scope>NUCLEOTIDE SEQUENCE [LARGE SCALE GENOMIC DNA]</scope>
    <source>
        <strain evidence="3">KCTC 22245</strain>
    </source>
</reference>
<protein>
    <submittedName>
        <fullName evidence="2">Outer membrane beta-barrel protein</fullName>
    </submittedName>
</protein>
<comment type="caution">
    <text evidence="2">The sequence shown here is derived from an EMBL/GenBank/DDBJ whole genome shotgun (WGS) entry which is preliminary data.</text>
</comment>
<evidence type="ECO:0000313" key="2">
    <source>
        <dbReference type="EMBL" id="MFC3301257.1"/>
    </source>
</evidence>
<proteinExistence type="predicted"/>
<gene>
    <name evidence="2" type="ORF">ACFONP_00745</name>
</gene>
<organism evidence="2 3">
    <name type="scientific">Parvularcula lutaonensis</name>
    <dbReference type="NCBI Taxonomy" id="491923"/>
    <lineage>
        <taxon>Bacteria</taxon>
        <taxon>Pseudomonadati</taxon>
        <taxon>Pseudomonadota</taxon>
        <taxon>Alphaproteobacteria</taxon>
        <taxon>Parvularculales</taxon>
        <taxon>Parvularculaceae</taxon>
        <taxon>Parvularcula</taxon>
    </lineage>
</organism>
<dbReference type="Proteomes" id="UP001595607">
    <property type="component" value="Unassembled WGS sequence"/>
</dbReference>
<evidence type="ECO:0000256" key="1">
    <source>
        <dbReference type="SAM" id="SignalP"/>
    </source>
</evidence>
<dbReference type="EMBL" id="JBHRVA010000002">
    <property type="protein sequence ID" value="MFC3301257.1"/>
    <property type="molecule type" value="Genomic_DNA"/>
</dbReference>
<feature type="signal peptide" evidence="1">
    <location>
        <begin position="1"/>
        <end position="20"/>
    </location>
</feature>
<evidence type="ECO:0000313" key="3">
    <source>
        <dbReference type="Proteomes" id="UP001595607"/>
    </source>
</evidence>
<dbReference type="InterPro" id="IPR011250">
    <property type="entry name" value="OMP/PagP_B-barrel"/>
</dbReference>
<sequence>MIRSALLLSAAIFATSAAHAGDNYIQVHGGSFSLTDDDIRFQQSTLTGTPVSGPDGGDYDSGSTFGVLIGYRLFPDIVLEGEATKRTADLDMLTFSGAEPAGVTLENAQEAWAFMANVVWEPDLPIPLVTPYVGVGIGYALPALEGLRGENPDDTIAYQIKGGIRINVPVIPGEVGLEANHFATEDVDVPGLVETSAGIEETDYIFAFGGTSVLFTYRIGF</sequence>
<feature type="chain" id="PRO_5046279915" evidence="1">
    <location>
        <begin position="21"/>
        <end position="221"/>
    </location>
</feature>
<accession>A0ABV7M8N5</accession>